<dbReference type="PANTHER" id="PTHR30267:SF2">
    <property type="entry name" value="PROTEIN PRKA"/>
    <property type="match status" value="1"/>
</dbReference>
<proteinExistence type="predicted"/>
<dbReference type="SMART" id="SM00763">
    <property type="entry name" value="AAA_PrkA"/>
    <property type="match status" value="1"/>
</dbReference>
<dbReference type="PANTHER" id="PTHR30267">
    <property type="entry name" value="PROTEIN KINASE PRKA"/>
    <property type="match status" value="1"/>
</dbReference>
<dbReference type="GO" id="GO:0004672">
    <property type="term" value="F:protein kinase activity"/>
    <property type="evidence" value="ECO:0007669"/>
    <property type="project" value="TreeGrafter"/>
</dbReference>
<accession>A0A8D5FX45</accession>
<keyword evidence="3" id="KW-1185">Reference proteome</keyword>
<dbReference type="InterPro" id="IPR013153">
    <property type="entry name" value="Prk_AAA"/>
</dbReference>
<reference evidence="2" key="1">
    <citation type="submission" date="2020-09" db="EMBL/GenBank/DDBJ databases">
        <title>Desulfogranum mesoprofundum gen. nov., sp. nov., a novel mesophilic, sulfate-reducing chemolithoautotroph isolated from a deep-sea hydrothermal vent chimney in the Suiyo Seamount.</title>
        <authorList>
            <person name="Hashimoto Y."/>
            <person name="Nakagawa S."/>
        </authorList>
    </citation>
    <scope>NUCLEOTIDE SEQUENCE</scope>
    <source>
        <strain evidence="2">KT2</strain>
    </source>
</reference>
<sequence>MRDLTNAMENLAKHEGQNNSRPVLSFAGFLQEVIARPEQLIRDVFQVYVDMINTYMCDEEEDCGDDTESIGFLKYDCTRLFVEGSDRPFFADRLFANRLMRHVESFKVGGKQNKIFIFDGPHGSGKSTFLNNLLRKFEEYANSPEGSRYEVVWRLKHDRLVGGVHSLNSLTNKLAWVFESEGKSELADELKCACNDSRDLAGTFDVPCPSHDHPLLLIPKDVRRRFFDDLFENDEIKWHLFTEKSYEWIFQDEPCTICSSIYDELLKKLQDPTKVLECVFARPYVFNRKLGEGISVFNPGDKPLRHNVMSNEMIQRRLNSAMDGAMRVSYLYSRYAKTNNGIYALMDIKSHNTDRLMELHNIISDGVHKVEDMEERVKSLLFALMNPEDKKLLKDLHAFADRVEYINIPYVLDLKTEVDIYRENFGKHIDESFLPRVLHNFARVIIATRLRTKSEAMEEWIDSPEKYEMYCDRHLQLLKMEIFTGHIPEWLSEEDIENFNAKRRLKIIAESEKDGWKGLSGRDSIRMFNEFYTTYAKDDKLIDMSMLGRFFRKFCKQDRDILPMGFLDSLLRMYNYTVLQEVKESLYYYNEEQISKNLINYIFGVNFEVGAVEFCEFTGEKLEITEEFFRLVETQLQIEAGDAPTFRATTQKAYTSTALTQEMLRDGLPITETTLYTHLYEKYVHNLKGRVLEPFLKNENFRRAVKDFNQEEFKTYDRKIQDDVTYMMENLQKKHLYSRQGAKEICIYVIDNNLAEEFSKNGVT</sequence>
<evidence type="ECO:0000259" key="1">
    <source>
        <dbReference type="SMART" id="SM00763"/>
    </source>
</evidence>
<dbReference type="RefSeq" id="WP_228855239.1">
    <property type="nucleotide sequence ID" value="NZ_AP024086.1"/>
</dbReference>
<dbReference type="Pfam" id="PF06798">
    <property type="entry name" value="PrkA"/>
    <property type="match status" value="1"/>
</dbReference>
<organism evidence="2 3">
    <name type="scientific">Desulfomarina profundi</name>
    <dbReference type="NCBI Taxonomy" id="2772557"/>
    <lineage>
        <taxon>Bacteria</taxon>
        <taxon>Pseudomonadati</taxon>
        <taxon>Thermodesulfobacteriota</taxon>
        <taxon>Desulfobulbia</taxon>
        <taxon>Desulfobulbales</taxon>
        <taxon>Desulfobulbaceae</taxon>
        <taxon>Desulfomarina</taxon>
    </lineage>
</organism>
<name>A0A8D5FX45_9BACT</name>
<evidence type="ECO:0000313" key="3">
    <source>
        <dbReference type="Proteomes" id="UP000826725"/>
    </source>
</evidence>
<dbReference type="AlphaFoldDB" id="A0A8D5FX45"/>
<protein>
    <submittedName>
        <fullName evidence="2">ATPase AAA</fullName>
    </submittedName>
</protein>
<gene>
    <name evidence="2" type="ORF">DGMP_36290</name>
</gene>
<dbReference type="KEGG" id="dbk:DGMP_36290"/>
<evidence type="ECO:0000313" key="2">
    <source>
        <dbReference type="EMBL" id="BCL62936.1"/>
    </source>
</evidence>
<dbReference type="InterPro" id="IPR010650">
    <property type="entry name" value="PrkA_C"/>
</dbReference>
<dbReference type="EMBL" id="AP024086">
    <property type="protein sequence ID" value="BCL62936.1"/>
    <property type="molecule type" value="Genomic_DNA"/>
</dbReference>
<dbReference type="Proteomes" id="UP000826725">
    <property type="component" value="Chromosome"/>
</dbReference>
<feature type="domain" description="PrkA AAA" evidence="1">
    <location>
        <begin position="24"/>
        <end position="457"/>
    </location>
</feature>